<protein>
    <recommendedName>
        <fullName evidence="1">Reverse transcriptase domain-containing protein</fullName>
    </recommendedName>
</protein>
<feature type="domain" description="Reverse transcriptase" evidence="1">
    <location>
        <begin position="22"/>
        <end position="77"/>
    </location>
</feature>
<dbReference type="InterPro" id="IPR000477">
    <property type="entry name" value="RT_dom"/>
</dbReference>
<dbReference type="SUPFAM" id="SSF56672">
    <property type="entry name" value="DNA/RNA polymerases"/>
    <property type="match status" value="1"/>
</dbReference>
<dbReference type="Pfam" id="PF00078">
    <property type="entry name" value="RVT_1"/>
    <property type="match status" value="1"/>
</dbReference>
<sequence>MPVIDDILDVLGNAKLFSTMDIASVYPYDCVVVSNDFPTHLIRLKQVFERFRKVGFNLKMKKCKWSRDQVTFLGHEVTP</sequence>
<evidence type="ECO:0000313" key="3">
    <source>
        <dbReference type="Proteomes" id="UP000198211"/>
    </source>
</evidence>
<dbReference type="OrthoDB" id="6759844at2759"/>
<dbReference type="Proteomes" id="UP000198211">
    <property type="component" value="Unassembled WGS sequence"/>
</dbReference>
<accession>A0A225WT13</accession>
<dbReference type="InterPro" id="IPR043128">
    <property type="entry name" value="Rev_trsase/Diguanyl_cyclase"/>
</dbReference>
<comment type="caution">
    <text evidence="2">The sequence shown here is derived from an EMBL/GenBank/DDBJ whole genome shotgun (WGS) entry which is preliminary data.</text>
</comment>
<evidence type="ECO:0000313" key="2">
    <source>
        <dbReference type="EMBL" id="OWZ20229.1"/>
    </source>
</evidence>
<dbReference type="InterPro" id="IPR043502">
    <property type="entry name" value="DNA/RNA_pol_sf"/>
</dbReference>
<dbReference type="AlphaFoldDB" id="A0A225WT13"/>
<evidence type="ECO:0000259" key="1">
    <source>
        <dbReference type="Pfam" id="PF00078"/>
    </source>
</evidence>
<gene>
    <name evidence="2" type="ORF">PHMEG_0005378</name>
</gene>
<name>A0A225WT13_9STRA</name>
<reference evidence="3" key="1">
    <citation type="submission" date="2017-03" db="EMBL/GenBank/DDBJ databases">
        <title>Phytopthora megakarya and P. palmivora, two closely related causual agents of cacao black pod achieved similar genome size and gene model numbers by different mechanisms.</title>
        <authorList>
            <person name="Ali S."/>
            <person name="Shao J."/>
            <person name="Larry D.J."/>
            <person name="Kronmiller B."/>
            <person name="Shen D."/>
            <person name="Strem M.D."/>
            <person name="Melnick R.L."/>
            <person name="Guiltinan M.J."/>
            <person name="Tyler B.M."/>
            <person name="Meinhardt L.W."/>
            <person name="Bailey B.A."/>
        </authorList>
    </citation>
    <scope>NUCLEOTIDE SEQUENCE [LARGE SCALE GENOMIC DNA]</scope>
    <source>
        <strain evidence="3">zdho120</strain>
    </source>
</reference>
<proteinExistence type="predicted"/>
<keyword evidence="3" id="KW-1185">Reference proteome</keyword>
<dbReference type="Gene3D" id="3.30.70.270">
    <property type="match status" value="1"/>
</dbReference>
<dbReference type="EMBL" id="NBNE01000347">
    <property type="protein sequence ID" value="OWZ20229.1"/>
    <property type="molecule type" value="Genomic_DNA"/>
</dbReference>
<organism evidence="2 3">
    <name type="scientific">Phytophthora megakarya</name>
    <dbReference type="NCBI Taxonomy" id="4795"/>
    <lineage>
        <taxon>Eukaryota</taxon>
        <taxon>Sar</taxon>
        <taxon>Stramenopiles</taxon>
        <taxon>Oomycota</taxon>
        <taxon>Peronosporomycetes</taxon>
        <taxon>Peronosporales</taxon>
        <taxon>Peronosporaceae</taxon>
        <taxon>Phytophthora</taxon>
    </lineage>
</organism>